<dbReference type="InterPro" id="IPR035326">
    <property type="entry name" value="Beta_sandwich_Seath"/>
</dbReference>
<name>A0A414B548_9FIRM</name>
<dbReference type="AlphaFoldDB" id="A0A414B548"/>
<evidence type="ECO:0000259" key="4">
    <source>
        <dbReference type="Pfam" id="PF17482"/>
    </source>
</evidence>
<comment type="caution">
    <text evidence="5">The sequence shown here is derived from an EMBL/GenBank/DDBJ whole genome shotgun (WGS) entry which is preliminary data.</text>
</comment>
<accession>A0A414B548</accession>
<evidence type="ECO:0000259" key="3">
    <source>
        <dbReference type="Pfam" id="PF17481"/>
    </source>
</evidence>
<dbReference type="Gene3D" id="3.30.1370.220">
    <property type="match status" value="1"/>
</dbReference>
<dbReference type="Gene3D" id="3.30.1490.360">
    <property type="match status" value="1"/>
</dbReference>
<evidence type="ECO:0000256" key="1">
    <source>
        <dbReference type="ARBA" id="ARBA00008005"/>
    </source>
</evidence>
<dbReference type="Pfam" id="PF04984">
    <property type="entry name" value="Phage_sheath_1"/>
    <property type="match status" value="1"/>
</dbReference>
<evidence type="ECO:0000259" key="2">
    <source>
        <dbReference type="Pfam" id="PF04984"/>
    </source>
</evidence>
<evidence type="ECO:0008006" key="7">
    <source>
        <dbReference type="Google" id="ProtNLM"/>
    </source>
</evidence>
<dbReference type="Gene3D" id="3.40.50.11790">
    <property type="match status" value="1"/>
</dbReference>
<dbReference type="InterPro" id="IPR020287">
    <property type="entry name" value="Tail_sheath_C"/>
</dbReference>
<dbReference type="Gene3D" id="3.30.360.90">
    <property type="match status" value="1"/>
</dbReference>
<dbReference type="RefSeq" id="WP_118381202.1">
    <property type="nucleotide sequence ID" value="NZ_CABJFJ010000009.1"/>
</dbReference>
<dbReference type="Gene3D" id="2.60.40.4290">
    <property type="match status" value="1"/>
</dbReference>
<organism evidence="5 6">
    <name type="scientific">Anaerobutyricum hallii</name>
    <dbReference type="NCBI Taxonomy" id="39488"/>
    <lineage>
        <taxon>Bacteria</taxon>
        <taxon>Bacillati</taxon>
        <taxon>Bacillota</taxon>
        <taxon>Clostridia</taxon>
        <taxon>Lachnospirales</taxon>
        <taxon>Lachnospiraceae</taxon>
        <taxon>Anaerobutyricum</taxon>
    </lineage>
</organism>
<proteinExistence type="inferred from homology"/>
<feature type="domain" description="Phage tail sheath protein-like beta-sandwich" evidence="3">
    <location>
        <begin position="99"/>
        <end position="189"/>
    </location>
</feature>
<dbReference type="Proteomes" id="UP000284621">
    <property type="component" value="Unassembled WGS sequence"/>
</dbReference>
<reference evidence="5 6" key="1">
    <citation type="submission" date="2018-08" db="EMBL/GenBank/DDBJ databases">
        <title>A genome reference for cultivated species of the human gut microbiota.</title>
        <authorList>
            <person name="Zou Y."/>
            <person name="Xue W."/>
            <person name="Luo G."/>
        </authorList>
    </citation>
    <scope>NUCLEOTIDE SEQUENCE [LARGE SCALE GENOMIC DNA]</scope>
    <source>
        <strain evidence="5 6">AM34-3LB</strain>
    </source>
</reference>
<evidence type="ECO:0000313" key="6">
    <source>
        <dbReference type="Proteomes" id="UP000284621"/>
    </source>
</evidence>
<gene>
    <name evidence="5" type="ORF">DW833_08875</name>
</gene>
<feature type="domain" description="Tail sheath protein C-terminal" evidence="4">
    <location>
        <begin position="347"/>
        <end position="444"/>
    </location>
</feature>
<keyword evidence="6" id="KW-1185">Reference proteome</keyword>
<dbReference type="Pfam" id="PF17482">
    <property type="entry name" value="Phage_sheath_1C"/>
    <property type="match status" value="1"/>
</dbReference>
<dbReference type="InterPro" id="IPR035089">
    <property type="entry name" value="Phage_sheath_subtilisin"/>
</dbReference>
<protein>
    <recommendedName>
        <fullName evidence="7">Phage tail sheath protein</fullName>
    </recommendedName>
</protein>
<feature type="domain" description="Tail sheath protein subtilisin-like" evidence="2">
    <location>
        <begin position="195"/>
        <end position="340"/>
    </location>
</feature>
<comment type="similarity">
    <text evidence="1">Belongs to the myoviridae tail sheath protein family.</text>
</comment>
<sequence>MAGGTFKMSQPKVRPGTYVNVKNGRQATAPSSTRGVGVIPLIGYDWGPRGQWIVVSSDSPDGHLSEFGRSIYDDSNSAMIMLQLMLLGATTVYVYIPDGGKAASGKTTLDASKEMTITAKYKGSLGNKIKIVSIENPAGGFDVSVILDGSEVELFEGVKTVEDLKDCSEYVTFTGAGTLKAFASVSLTGATDDVSGNAGISDFLDKSEKVRFNCMCFPSTESSLQTALLTKIKYIRESIGWRCQAVAPNFSANYEGIINLVNSFAYGEKELTTAEACAWLAGATAGADYVTSLTYKTVTGATYVVGEMNNEASIEAINAGKTFFSVDEAGEVILEYDINSRVKLDSETPQDIRKNRPLRVYDTAANDLLLMFPPNKFSNDEDGWNAMEGLGRSRLQLYEDDGATTNVNLDEDFLVDRGKSSGDSTYIRMGLQAVDSAEKFYIDVITR</sequence>
<evidence type="ECO:0000313" key="5">
    <source>
        <dbReference type="EMBL" id="RHC64167.1"/>
    </source>
</evidence>
<dbReference type="EMBL" id="QSID01000009">
    <property type="protein sequence ID" value="RHC64167.1"/>
    <property type="molecule type" value="Genomic_DNA"/>
</dbReference>
<dbReference type="Pfam" id="PF17481">
    <property type="entry name" value="Phage_sheath_domII"/>
    <property type="match status" value="1"/>
</dbReference>